<proteinExistence type="predicted"/>
<evidence type="ECO:0000313" key="2">
    <source>
        <dbReference type="Proteomes" id="UP000015105"/>
    </source>
</evidence>
<keyword evidence="2" id="KW-1185">Reference proteome</keyword>
<reference evidence="2" key="1">
    <citation type="journal article" date="2014" name="Science">
        <title>Ancient hybridizations among the ancestral genomes of bread wheat.</title>
        <authorList>
            <consortium name="International Wheat Genome Sequencing Consortium,"/>
            <person name="Marcussen T."/>
            <person name="Sandve S.R."/>
            <person name="Heier L."/>
            <person name="Spannagl M."/>
            <person name="Pfeifer M."/>
            <person name="Jakobsen K.S."/>
            <person name="Wulff B.B."/>
            <person name="Steuernagel B."/>
            <person name="Mayer K.F."/>
            <person name="Olsen O.A."/>
        </authorList>
    </citation>
    <scope>NUCLEOTIDE SEQUENCE [LARGE SCALE GENOMIC DNA]</scope>
    <source>
        <strain evidence="2">cv. AL8/78</strain>
    </source>
</reference>
<reference evidence="1" key="5">
    <citation type="journal article" date="2021" name="G3 (Bethesda)">
        <title>Aegilops tauschii genome assembly Aet v5.0 features greater sequence contiguity and improved annotation.</title>
        <authorList>
            <person name="Wang L."/>
            <person name="Zhu T."/>
            <person name="Rodriguez J.C."/>
            <person name="Deal K.R."/>
            <person name="Dubcovsky J."/>
            <person name="McGuire P.E."/>
            <person name="Lux T."/>
            <person name="Spannagl M."/>
            <person name="Mayer K.F.X."/>
            <person name="Baldrich P."/>
            <person name="Meyers B.C."/>
            <person name="Huo N."/>
            <person name="Gu Y.Q."/>
            <person name="Zhou H."/>
            <person name="Devos K.M."/>
            <person name="Bennetzen J.L."/>
            <person name="Unver T."/>
            <person name="Budak H."/>
            <person name="Gulick P.J."/>
            <person name="Galiba G."/>
            <person name="Kalapos B."/>
            <person name="Nelson D.R."/>
            <person name="Li P."/>
            <person name="You F.M."/>
            <person name="Luo M.C."/>
            <person name="Dvorak J."/>
        </authorList>
    </citation>
    <scope>NUCLEOTIDE SEQUENCE [LARGE SCALE GENOMIC DNA]</scope>
    <source>
        <strain evidence="1">cv. AL8/78</strain>
    </source>
</reference>
<reference evidence="2" key="2">
    <citation type="journal article" date="2017" name="Nat. Plants">
        <title>The Aegilops tauschii genome reveals multiple impacts of transposons.</title>
        <authorList>
            <person name="Zhao G."/>
            <person name="Zou C."/>
            <person name="Li K."/>
            <person name="Wang K."/>
            <person name="Li T."/>
            <person name="Gao L."/>
            <person name="Zhang X."/>
            <person name="Wang H."/>
            <person name="Yang Z."/>
            <person name="Liu X."/>
            <person name="Jiang W."/>
            <person name="Mao L."/>
            <person name="Kong X."/>
            <person name="Jiao Y."/>
            <person name="Jia J."/>
        </authorList>
    </citation>
    <scope>NUCLEOTIDE SEQUENCE [LARGE SCALE GENOMIC DNA]</scope>
    <source>
        <strain evidence="2">cv. AL8/78</strain>
    </source>
</reference>
<organism evidence="1 2">
    <name type="scientific">Aegilops tauschii subsp. strangulata</name>
    <name type="common">Goatgrass</name>
    <dbReference type="NCBI Taxonomy" id="200361"/>
    <lineage>
        <taxon>Eukaryota</taxon>
        <taxon>Viridiplantae</taxon>
        <taxon>Streptophyta</taxon>
        <taxon>Embryophyta</taxon>
        <taxon>Tracheophyta</taxon>
        <taxon>Spermatophyta</taxon>
        <taxon>Magnoliopsida</taxon>
        <taxon>Liliopsida</taxon>
        <taxon>Poales</taxon>
        <taxon>Poaceae</taxon>
        <taxon>BOP clade</taxon>
        <taxon>Pooideae</taxon>
        <taxon>Triticodae</taxon>
        <taxon>Triticeae</taxon>
        <taxon>Triticinae</taxon>
        <taxon>Aegilops</taxon>
    </lineage>
</organism>
<reference evidence="1" key="3">
    <citation type="journal article" date="2017" name="Nature">
        <title>Genome sequence of the progenitor of the wheat D genome Aegilops tauschii.</title>
        <authorList>
            <person name="Luo M.C."/>
            <person name="Gu Y.Q."/>
            <person name="Puiu D."/>
            <person name="Wang H."/>
            <person name="Twardziok S.O."/>
            <person name="Deal K.R."/>
            <person name="Huo N."/>
            <person name="Zhu T."/>
            <person name="Wang L."/>
            <person name="Wang Y."/>
            <person name="McGuire P.E."/>
            <person name="Liu S."/>
            <person name="Long H."/>
            <person name="Ramasamy R.K."/>
            <person name="Rodriguez J.C."/>
            <person name="Van S.L."/>
            <person name="Yuan L."/>
            <person name="Wang Z."/>
            <person name="Xia Z."/>
            <person name="Xiao L."/>
            <person name="Anderson O.D."/>
            <person name="Ouyang S."/>
            <person name="Liang Y."/>
            <person name="Zimin A.V."/>
            <person name="Pertea G."/>
            <person name="Qi P."/>
            <person name="Bennetzen J.L."/>
            <person name="Dai X."/>
            <person name="Dawson M.W."/>
            <person name="Muller H.G."/>
            <person name="Kugler K."/>
            <person name="Rivarola-Duarte L."/>
            <person name="Spannagl M."/>
            <person name="Mayer K.F.X."/>
            <person name="Lu F.H."/>
            <person name="Bevan M.W."/>
            <person name="Leroy P."/>
            <person name="Li P."/>
            <person name="You F.M."/>
            <person name="Sun Q."/>
            <person name="Liu Z."/>
            <person name="Lyons E."/>
            <person name="Wicker T."/>
            <person name="Salzberg S.L."/>
            <person name="Devos K.M."/>
            <person name="Dvorak J."/>
        </authorList>
    </citation>
    <scope>NUCLEOTIDE SEQUENCE [LARGE SCALE GENOMIC DNA]</scope>
    <source>
        <strain evidence="1">cv. AL8/78</strain>
    </source>
</reference>
<sequence length="77" mass="8547">FMEWISILLSSASTRVLMNGEPGPPIWHRKGLRQGDPVSPQLFVLAVDTLARLIKRVVDMGIMAQLHPTRSIPAEIS</sequence>
<dbReference type="Gramene" id="AET2Gv20508200.2">
    <property type="protein sequence ID" value="AET2Gv20508200.2"/>
    <property type="gene ID" value="AET2Gv20508200"/>
</dbReference>
<reference evidence="1" key="4">
    <citation type="submission" date="2019-03" db="UniProtKB">
        <authorList>
            <consortium name="EnsemblPlants"/>
        </authorList>
    </citation>
    <scope>IDENTIFICATION</scope>
</reference>
<dbReference type="AlphaFoldDB" id="A0A453BHE8"/>
<evidence type="ECO:0000313" key="1">
    <source>
        <dbReference type="EnsemblPlants" id="AET2Gv20508200.2"/>
    </source>
</evidence>
<name>A0A453BHE8_AEGTS</name>
<dbReference type="EnsemblPlants" id="AET2Gv20508200.2">
    <property type="protein sequence ID" value="AET2Gv20508200.2"/>
    <property type="gene ID" value="AET2Gv20508200"/>
</dbReference>
<protein>
    <submittedName>
        <fullName evidence="1">Uncharacterized protein</fullName>
    </submittedName>
</protein>
<dbReference type="Proteomes" id="UP000015105">
    <property type="component" value="Chromosome 2D"/>
</dbReference>
<accession>A0A453BHE8</accession>